<feature type="transmembrane region" description="Helical" evidence="6">
    <location>
        <begin position="20"/>
        <end position="43"/>
    </location>
</feature>
<dbReference type="EMBL" id="DF968183">
    <property type="protein sequence ID" value="GAP45201.1"/>
    <property type="molecule type" value="Genomic_DNA"/>
</dbReference>
<feature type="transmembrane region" description="Helical" evidence="6">
    <location>
        <begin position="102"/>
        <end position="122"/>
    </location>
</feature>
<evidence type="ECO:0000256" key="2">
    <source>
        <dbReference type="ARBA" id="ARBA00010544"/>
    </source>
</evidence>
<dbReference type="Proteomes" id="UP000053091">
    <property type="component" value="Unassembled WGS sequence"/>
</dbReference>
<dbReference type="OrthoDB" id="9788444at2"/>
<accession>A0A0S7C4T9</accession>
<evidence type="ECO:0000256" key="6">
    <source>
        <dbReference type="SAM" id="Phobius"/>
    </source>
</evidence>
<gene>
    <name evidence="7" type="ORF">TBC1_121022</name>
</gene>
<evidence type="ECO:0000256" key="5">
    <source>
        <dbReference type="ARBA" id="ARBA00023136"/>
    </source>
</evidence>
<evidence type="ECO:0000313" key="8">
    <source>
        <dbReference type="Proteomes" id="UP000053091"/>
    </source>
</evidence>
<dbReference type="AlphaFoldDB" id="A0A0S7C4T9"/>
<evidence type="ECO:0000313" key="7">
    <source>
        <dbReference type="EMBL" id="GAP45201.1"/>
    </source>
</evidence>
<evidence type="ECO:0000256" key="1">
    <source>
        <dbReference type="ARBA" id="ARBA00004141"/>
    </source>
</evidence>
<dbReference type="GO" id="GO:0017004">
    <property type="term" value="P:cytochrome complex assembly"/>
    <property type="evidence" value="ECO:0007669"/>
    <property type="project" value="InterPro"/>
</dbReference>
<proteinExistence type="inferred from homology"/>
<dbReference type="Pfam" id="PF03379">
    <property type="entry name" value="CcmB"/>
    <property type="match status" value="1"/>
</dbReference>
<comment type="subcellular location">
    <subcellularLocation>
        <location evidence="1">Membrane</location>
        <topology evidence="1">Multi-pass membrane protein</topology>
    </subcellularLocation>
</comment>
<keyword evidence="8" id="KW-1185">Reference proteome</keyword>
<dbReference type="STRING" id="1678841.TBC1_121022"/>
<feature type="transmembrane region" description="Helical" evidence="6">
    <location>
        <begin position="155"/>
        <end position="174"/>
    </location>
</feature>
<keyword evidence="4 6" id="KW-1133">Transmembrane helix</keyword>
<protein>
    <submittedName>
        <fullName evidence="7">ABC-type transport system</fullName>
    </submittedName>
</protein>
<dbReference type="RefSeq" id="WP_062045387.1">
    <property type="nucleotide sequence ID" value="NZ_DF968183.1"/>
</dbReference>
<organism evidence="7">
    <name type="scientific">Lentimicrobium saccharophilum</name>
    <dbReference type="NCBI Taxonomy" id="1678841"/>
    <lineage>
        <taxon>Bacteria</taxon>
        <taxon>Pseudomonadati</taxon>
        <taxon>Bacteroidota</taxon>
        <taxon>Bacteroidia</taxon>
        <taxon>Bacteroidales</taxon>
        <taxon>Lentimicrobiaceae</taxon>
        <taxon>Lentimicrobium</taxon>
    </lineage>
</organism>
<evidence type="ECO:0000256" key="3">
    <source>
        <dbReference type="ARBA" id="ARBA00022692"/>
    </source>
</evidence>
<reference evidence="7" key="1">
    <citation type="journal article" date="2015" name="Genome Announc.">
        <title>Draft Genome Sequence of Bacteroidales Strain TBC1, a Novel Isolate from a Methanogenic Wastewater Treatment System.</title>
        <authorList>
            <person name="Tourlousse D.M."/>
            <person name="Matsuura N."/>
            <person name="Sun L."/>
            <person name="Toyonaga M."/>
            <person name="Kuroda K."/>
            <person name="Ohashi A."/>
            <person name="Cruz R."/>
            <person name="Yamaguchi T."/>
            <person name="Sekiguchi Y."/>
        </authorList>
    </citation>
    <scope>NUCLEOTIDE SEQUENCE [LARGE SCALE GENOMIC DNA]</scope>
    <source>
        <strain evidence="7">TBC1</strain>
    </source>
</reference>
<name>A0A0S7C4T9_9BACT</name>
<dbReference type="InterPro" id="IPR003544">
    <property type="entry name" value="Cyt_c_biogenesis_CcmB"/>
</dbReference>
<feature type="transmembrane region" description="Helical" evidence="6">
    <location>
        <begin position="49"/>
        <end position="66"/>
    </location>
</feature>
<keyword evidence="5 6" id="KW-0472">Membrane</keyword>
<dbReference type="GO" id="GO:0016020">
    <property type="term" value="C:membrane"/>
    <property type="evidence" value="ECO:0007669"/>
    <property type="project" value="UniProtKB-SubCell"/>
</dbReference>
<keyword evidence="3 6" id="KW-0812">Transmembrane</keyword>
<feature type="transmembrane region" description="Helical" evidence="6">
    <location>
        <begin position="195"/>
        <end position="216"/>
    </location>
</feature>
<evidence type="ECO:0000256" key="4">
    <source>
        <dbReference type="ARBA" id="ARBA00022989"/>
    </source>
</evidence>
<dbReference type="GO" id="GO:0015232">
    <property type="term" value="F:heme transmembrane transporter activity"/>
    <property type="evidence" value="ECO:0007669"/>
    <property type="project" value="InterPro"/>
</dbReference>
<sequence>MRETAELIRKEFLLEIRQRYAINGILLYVFSTIFVVQLCFGRVIDEKTWIALFWVILLFAAFNAVSKSFIQEASARRLYYFMIASPLSVVISKMVYNSLLMLVLGGLSLGLFTVFMGFPGLYAGLFVPAFLLGCIGLASALTMVSAIASRSGNNAALMAILGFPVVLPLLLLLVKASQKALAGRVEAAELLRFMAAITLIDLVVVVLAVILFPYLWRD</sequence>
<comment type="similarity">
    <text evidence="2">Belongs to the CcmB/CycW/HelB family.</text>
</comment>
<feature type="transmembrane region" description="Helical" evidence="6">
    <location>
        <begin position="129"/>
        <end position="149"/>
    </location>
</feature>